<dbReference type="GO" id="GO:0005509">
    <property type="term" value="F:calcium ion binding"/>
    <property type="evidence" value="ECO:0007669"/>
    <property type="project" value="InterPro"/>
</dbReference>
<name>A0AAQ3LAT4_9LILI</name>
<evidence type="ECO:0000313" key="4">
    <source>
        <dbReference type="Proteomes" id="UP001327560"/>
    </source>
</evidence>
<feature type="domain" description="EF-hand" evidence="2">
    <location>
        <begin position="52"/>
        <end position="87"/>
    </location>
</feature>
<dbReference type="PROSITE" id="PS00018">
    <property type="entry name" value="EF_HAND_1"/>
    <property type="match status" value="1"/>
</dbReference>
<sequence>MQCGTIREEPTRLEEQKKRVNSRSRIVCVMQRGLITRDSLKRNTAALGLQGLGDDDLLGMLREGDLNGDGALDQMEFCVLMVRLNLELMEKSNDRADVITLEWH</sequence>
<dbReference type="EMBL" id="CP136898">
    <property type="protein sequence ID" value="WOL20192.1"/>
    <property type="molecule type" value="Genomic_DNA"/>
</dbReference>
<proteinExistence type="predicted"/>
<dbReference type="InterPro" id="IPR044205">
    <property type="entry name" value="KIC/PBP1/KRP1"/>
</dbReference>
<dbReference type="Pfam" id="PF13833">
    <property type="entry name" value="EF-hand_8"/>
    <property type="match status" value="1"/>
</dbReference>
<keyword evidence="4" id="KW-1185">Reference proteome</keyword>
<protein>
    <recommendedName>
        <fullName evidence="2">EF-hand domain-containing protein</fullName>
    </recommendedName>
</protein>
<dbReference type="PANTHER" id="PTHR47319:SF6">
    <property type="entry name" value="OS06G0683400 PROTEIN"/>
    <property type="match status" value="1"/>
</dbReference>
<dbReference type="PROSITE" id="PS50222">
    <property type="entry name" value="EF_HAND_2"/>
    <property type="match status" value="1"/>
</dbReference>
<keyword evidence="1" id="KW-0106">Calcium</keyword>
<dbReference type="SUPFAM" id="SSF47473">
    <property type="entry name" value="EF-hand"/>
    <property type="match status" value="1"/>
</dbReference>
<dbReference type="InterPro" id="IPR018247">
    <property type="entry name" value="EF_Hand_1_Ca_BS"/>
</dbReference>
<dbReference type="InterPro" id="IPR011992">
    <property type="entry name" value="EF-hand-dom_pair"/>
</dbReference>
<dbReference type="Gene3D" id="1.10.238.10">
    <property type="entry name" value="EF-hand"/>
    <property type="match status" value="1"/>
</dbReference>
<accession>A0AAQ3LAT4</accession>
<evidence type="ECO:0000256" key="1">
    <source>
        <dbReference type="ARBA" id="ARBA00022837"/>
    </source>
</evidence>
<gene>
    <name evidence="3" type="ORF">Cni_G28995</name>
</gene>
<reference evidence="3 4" key="1">
    <citation type="submission" date="2023-10" db="EMBL/GenBank/DDBJ databases">
        <title>Chromosome-scale genome assembly provides insights into flower coloration mechanisms of Canna indica.</title>
        <authorList>
            <person name="Li C."/>
        </authorList>
    </citation>
    <scope>NUCLEOTIDE SEQUENCE [LARGE SCALE GENOMIC DNA]</scope>
    <source>
        <tissue evidence="3">Flower</tissue>
    </source>
</reference>
<evidence type="ECO:0000259" key="2">
    <source>
        <dbReference type="PROSITE" id="PS50222"/>
    </source>
</evidence>
<organism evidence="3 4">
    <name type="scientific">Canna indica</name>
    <name type="common">Indian-shot</name>
    <dbReference type="NCBI Taxonomy" id="4628"/>
    <lineage>
        <taxon>Eukaryota</taxon>
        <taxon>Viridiplantae</taxon>
        <taxon>Streptophyta</taxon>
        <taxon>Embryophyta</taxon>
        <taxon>Tracheophyta</taxon>
        <taxon>Spermatophyta</taxon>
        <taxon>Magnoliopsida</taxon>
        <taxon>Liliopsida</taxon>
        <taxon>Zingiberales</taxon>
        <taxon>Cannaceae</taxon>
        <taxon>Canna</taxon>
    </lineage>
</organism>
<evidence type="ECO:0000313" key="3">
    <source>
        <dbReference type="EMBL" id="WOL20192.1"/>
    </source>
</evidence>
<dbReference type="InterPro" id="IPR002048">
    <property type="entry name" value="EF_hand_dom"/>
</dbReference>
<dbReference type="Proteomes" id="UP001327560">
    <property type="component" value="Chromosome 9"/>
</dbReference>
<dbReference type="AlphaFoldDB" id="A0AAQ3LAT4"/>
<dbReference type="PANTHER" id="PTHR47319">
    <property type="entry name" value="CALCIUM-BINDING PROTEIN KIC"/>
    <property type="match status" value="1"/>
</dbReference>